<feature type="coiled-coil region" evidence="1">
    <location>
        <begin position="167"/>
        <end position="208"/>
    </location>
</feature>
<evidence type="ECO:0000259" key="2">
    <source>
        <dbReference type="Pfam" id="PF25917"/>
    </source>
</evidence>
<dbReference type="PANTHER" id="PTHR30386">
    <property type="entry name" value="MEMBRANE FUSION SUBUNIT OF EMRAB-TOLC MULTIDRUG EFFLUX PUMP"/>
    <property type="match status" value="1"/>
</dbReference>
<dbReference type="Pfam" id="PF25954">
    <property type="entry name" value="Beta-barrel_RND_2"/>
    <property type="match status" value="1"/>
</dbReference>
<keyword evidence="1" id="KW-0175">Coiled coil</keyword>
<dbReference type="EMBL" id="POQS01000003">
    <property type="protein sequence ID" value="PND33341.1"/>
    <property type="molecule type" value="Genomic_DNA"/>
</dbReference>
<proteinExistence type="predicted"/>
<dbReference type="Gene3D" id="2.40.30.170">
    <property type="match status" value="1"/>
</dbReference>
<dbReference type="Gene3D" id="2.40.50.100">
    <property type="match status" value="1"/>
</dbReference>
<feature type="domain" description="CusB-like beta-barrel" evidence="3">
    <location>
        <begin position="248"/>
        <end position="293"/>
    </location>
</feature>
<feature type="domain" description="Multidrug resistance protein MdtA-like barrel-sandwich hybrid" evidence="2">
    <location>
        <begin position="49"/>
        <end position="243"/>
    </location>
</feature>
<evidence type="ECO:0000313" key="5">
    <source>
        <dbReference type="Proteomes" id="UP000235994"/>
    </source>
</evidence>
<dbReference type="PANTHER" id="PTHR30386:SF24">
    <property type="entry name" value="MULTIDRUG RESISTANCE EFFLUX PUMP"/>
    <property type="match status" value="1"/>
</dbReference>
<sequence>MPQLKTGKTAVGALLAVTVVAALFYINRPESASDLQSTDYAYVRADFTQVAPQVSGRVAEVLVEDNQRVEPGQLLAVIDDRDFAIALEHARARVSSAQAVIDSLDAQIARQENEIERAQATVTADSASLRLARADLARYRNLAADGAGTVQALQRAQAQATIHGANLEKDRAAHQAALRQLDILRAELRKARAALAQTKAEQAAAELNLSYTRITAPIAGTVGQRALRVGAFIATGKPVAAIVPLDAVYIEANYRETQLARVRPGQPVKIRVDALPGVTLRGTVDSLAPASNASYAPLGPQNATGNFTKIVQRLTARIRLDADQPQAARLRVGMSVEPEIDVSAEPAAGRKVAARGATSYSD</sequence>
<dbReference type="Pfam" id="PF25917">
    <property type="entry name" value="BSH_RND"/>
    <property type="match status" value="1"/>
</dbReference>
<dbReference type="RefSeq" id="WP_102773131.1">
    <property type="nucleotide sequence ID" value="NZ_POQS01000003.1"/>
</dbReference>
<dbReference type="Gene3D" id="1.10.287.470">
    <property type="entry name" value="Helix hairpin bin"/>
    <property type="match status" value="1"/>
</dbReference>
<comment type="caution">
    <text evidence="4">The sequence shown here is derived from an EMBL/GenBank/DDBJ whole genome shotgun (WGS) entry which is preliminary data.</text>
</comment>
<accession>A0A2N8KIQ7</accession>
<protein>
    <submittedName>
        <fullName evidence="4">Efflux transporter periplasmic adaptor subunit</fullName>
    </submittedName>
</protein>
<dbReference type="Proteomes" id="UP000235994">
    <property type="component" value="Unassembled WGS sequence"/>
</dbReference>
<reference evidence="4 5" key="1">
    <citation type="submission" date="2018-01" db="EMBL/GenBank/DDBJ databases">
        <title>The draft genome of an aniline degradation strain ANB-1.</title>
        <authorList>
            <person name="Zhang L."/>
            <person name="Jiang J."/>
        </authorList>
    </citation>
    <scope>NUCLEOTIDE SEQUENCE [LARGE SCALE GENOMIC DNA]</scope>
    <source>
        <strain evidence="4 5">ANB-1</strain>
    </source>
</reference>
<dbReference type="InterPro" id="IPR058792">
    <property type="entry name" value="Beta-barrel_RND_2"/>
</dbReference>
<feature type="coiled-coil region" evidence="1">
    <location>
        <begin position="87"/>
        <end position="121"/>
    </location>
</feature>
<organism evidence="4 5">
    <name type="scientific">Achromobacter pulmonis</name>
    <dbReference type="NCBI Taxonomy" id="1389932"/>
    <lineage>
        <taxon>Bacteria</taxon>
        <taxon>Pseudomonadati</taxon>
        <taxon>Pseudomonadota</taxon>
        <taxon>Betaproteobacteria</taxon>
        <taxon>Burkholderiales</taxon>
        <taxon>Alcaligenaceae</taxon>
        <taxon>Achromobacter</taxon>
    </lineage>
</organism>
<dbReference type="InterPro" id="IPR050739">
    <property type="entry name" value="MFP"/>
</dbReference>
<evidence type="ECO:0000259" key="3">
    <source>
        <dbReference type="Pfam" id="PF25954"/>
    </source>
</evidence>
<dbReference type="SUPFAM" id="SSF111369">
    <property type="entry name" value="HlyD-like secretion proteins"/>
    <property type="match status" value="2"/>
</dbReference>
<name>A0A2N8KIQ7_9BURK</name>
<dbReference type="AlphaFoldDB" id="A0A2N8KIQ7"/>
<dbReference type="InterPro" id="IPR058625">
    <property type="entry name" value="MdtA-like_BSH"/>
</dbReference>
<evidence type="ECO:0000313" key="4">
    <source>
        <dbReference type="EMBL" id="PND33341.1"/>
    </source>
</evidence>
<gene>
    <name evidence="4" type="ORF">C1I89_12660</name>
</gene>
<evidence type="ECO:0000256" key="1">
    <source>
        <dbReference type="SAM" id="Coils"/>
    </source>
</evidence>
<keyword evidence="5" id="KW-1185">Reference proteome</keyword>